<name>A0A8I2YLU9_9AGAM</name>
<sequence length="161" mass="18282">MTILKINEIPPISSHFSPTPDTFLHDGKPVTFTYMTSLEQDPSCMTYLAKTKERNHVVVKFVTRYGVDAHLVMVAAGFTPKLLYHGVINIKDDMLSYGNMWMVIMEYVEGMTLHNAIQGKICLPEFSTSLRKAIEFLHFFISCLVTFGNQTLWSCQMGMCS</sequence>
<reference evidence="1" key="1">
    <citation type="submission" date="2021-03" db="EMBL/GenBank/DDBJ databases">
        <title>Evolutionary innovations through gain and loss of genes in the ectomycorrhizal Boletales.</title>
        <authorList>
            <person name="Wu G."/>
            <person name="Miyauchi S."/>
            <person name="Morin E."/>
            <person name="Yang Z.-L."/>
            <person name="Xu J."/>
            <person name="Martin F.M."/>
        </authorList>
    </citation>
    <scope>NUCLEOTIDE SEQUENCE</scope>
    <source>
        <strain evidence="1">BR01</strain>
    </source>
</reference>
<dbReference type="AlphaFoldDB" id="A0A8I2YLU9"/>
<dbReference type="EMBL" id="JAGFBS010000018">
    <property type="protein sequence ID" value="KAG6374276.1"/>
    <property type="molecule type" value="Genomic_DNA"/>
</dbReference>
<dbReference type="OrthoDB" id="4062651at2759"/>
<gene>
    <name evidence="1" type="ORF">JVT61DRAFT_4298</name>
</gene>
<accession>A0A8I2YLU9</accession>
<evidence type="ECO:0008006" key="3">
    <source>
        <dbReference type="Google" id="ProtNLM"/>
    </source>
</evidence>
<dbReference type="InterPro" id="IPR011009">
    <property type="entry name" value="Kinase-like_dom_sf"/>
</dbReference>
<protein>
    <recommendedName>
        <fullName evidence="3">Protein kinase domain-containing protein</fullName>
    </recommendedName>
</protein>
<keyword evidence="2" id="KW-1185">Reference proteome</keyword>
<evidence type="ECO:0000313" key="1">
    <source>
        <dbReference type="EMBL" id="KAG6374276.1"/>
    </source>
</evidence>
<dbReference type="SUPFAM" id="SSF56112">
    <property type="entry name" value="Protein kinase-like (PK-like)"/>
    <property type="match status" value="1"/>
</dbReference>
<organism evidence="1 2">
    <name type="scientific">Boletus reticuloceps</name>
    <dbReference type="NCBI Taxonomy" id="495285"/>
    <lineage>
        <taxon>Eukaryota</taxon>
        <taxon>Fungi</taxon>
        <taxon>Dikarya</taxon>
        <taxon>Basidiomycota</taxon>
        <taxon>Agaricomycotina</taxon>
        <taxon>Agaricomycetes</taxon>
        <taxon>Agaricomycetidae</taxon>
        <taxon>Boletales</taxon>
        <taxon>Boletineae</taxon>
        <taxon>Boletaceae</taxon>
        <taxon>Boletoideae</taxon>
        <taxon>Boletus</taxon>
    </lineage>
</organism>
<proteinExistence type="predicted"/>
<dbReference type="Proteomes" id="UP000683000">
    <property type="component" value="Unassembled WGS sequence"/>
</dbReference>
<evidence type="ECO:0000313" key="2">
    <source>
        <dbReference type="Proteomes" id="UP000683000"/>
    </source>
</evidence>
<comment type="caution">
    <text evidence="1">The sequence shown here is derived from an EMBL/GenBank/DDBJ whole genome shotgun (WGS) entry which is preliminary data.</text>
</comment>